<evidence type="ECO:0000313" key="4">
    <source>
        <dbReference type="Proteomes" id="UP001147760"/>
    </source>
</evidence>
<keyword evidence="1" id="KW-0802">TPR repeat</keyword>
<dbReference type="PROSITE" id="PS50280">
    <property type="entry name" value="SET"/>
    <property type="match status" value="1"/>
</dbReference>
<dbReference type="InterPro" id="IPR001214">
    <property type="entry name" value="SET_dom"/>
</dbReference>
<dbReference type="SUPFAM" id="SSF48452">
    <property type="entry name" value="TPR-like"/>
    <property type="match status" value="1"/>
</dbReference>
<dbReference type="OrthoDB" id="438641at2759"/>
<feature type="domain" description="SET" evidence="2">
    <location>
        <begin position="353"/>
        <end position="544"/>
    </location>
</feature>
<dbReference type="InterPro" id="IPR053209">
    <property type="entry name" value="Gramillin-biosynth_MTr"/>
</dbReference>
<evidence type="ECO:0000256" key="1">
    <source>
        <dbReference type="PROSITE-ProRule" id="PRU00339"/>
    </source>
</evidence>
<dbReference type="Pfam" id="PF00856">
    <property type="entry name" value="SET"/>
    <property type="match status" value="1"/>
</dbReference>
<evidence type="ECO:0000313" key="3">
    <source>
        <dbReference type="EMBL" id="KAJ5487475.1"/>
    </source>
</evidence>
<dbReference type="InterPro" id="IPR011990">
    <property type="entry name" value="TPR-like_helical_dom_sf"/>
</dbReference>
<dbReference type="SUPFAM" id="SSF82199">
    <property type="entry name" value="SET domain"/>
    <property type="match status" value="1"/>
</dbReference>
<gene>
    <name evidence="3" type="ORF">N7530_001775</name>
</gene>
<dbReference type="InterPro" id="IPR019734">
    <property type="entry name" value="TPR_rpt"/>
</dbReference>
<dbReference type="Gene3D" id="2.170.270.10">
    <property type="entry name" value="SET domain"/>
    <property type="match status" value="1"/>
</dbReference>
<dbReference type="InterPro" id="IPR046341">
    <property type="entry name" value="SET_dom_sf"/>
</dbReference>
<protein>
    <recommendedName>
        <fullName evidence="2">SET domain-containing protein</fullName>
    </recommendedName>
</protein>
<dbReference type="EMBL" id="JAPWDO010000001">
    <property type="protein sequence ID" value="KAJ5487475.1"/>
    <property type="molecule type" value="Genomic_DNA"/>
</dbReference>
<dbReference type="PROSITE" id="PS50005">
    <property type="entry name" value="TPR"/>
    <property type="match status" value="1"/>
</dbReference>
<dbReference type="Gene3D" id="1.25.40.10">
    <property type="entry name" value="Tetratricopeptide repeat domain"/>
    <property type="match status" value="1"/>
</dbReference>
<dbReference type="SMART" id="SM00317">
    <property type="entry name" value="SET"/>
    <property type="match status" value="1"/>
</dbReference>
<reference evidence="3" key="2">
    <citation type="journal article" date="2023" name="IMA Fungus">
        <title>Comparative genomic study of the Penicillium genus elucidates a diverse pangenome and 15 lateral gene transfer events.</title>
        <authorList>
            <person name="Petersen C."/>
            <person name="Sorensen T."/>
            <person name="Nielsen M.R."/>
            <person name="Sondergaard T.E."/>
            <person name="Sorensen J.L."/>
            <person name="Fitzpatrick D.A."/>
            <person name="Frisvad J.C."/>
            <person name="Nielsen K.L."/>
        </authorList>
    </citation>
    <scope>NUCLEOTIDE SEQUENCE</scope>
    <source>
        <strain evidence="3">IBT 17660</strain>
    </source>
</reference>
<evidence type="ECO:0000259" key="2">
    <source>
        <dbReference type="PROSITE" id="PS50280"/>
    </source>
</evidence>
<sequence length="746" mass="83906">MDRFLQDPESETLLSEHNCALEAAEALRGTPFRPKMTRDELLKQFKYWQKMNKEQSRRQGSASAVDVAFAIPIYPPCLAPLEGLKKVMVKDLLLETHRRGSYILVRSITQAGSMGAVMAIVEDEEKDAIPLLMLNEKLRCQDGCVDKGQVLLVKEPYLTSMLDTEYGVRVDHVSDIMFIPLFDGMVPSAWRERLPEHETSQWMAGDWLSMGNDYLNRGKFYSATEYYSKGLESLPTEEEKHYLLYYRGLAFFQVDEWDAALRDLDAVPAGPKSDKALRGKAQTLYRLKRFRASCDLFTKVCKESPEDVSARNDFREAIARLAEQKKGVYNFCKMQERASKTHPPLLDHATWIGPVTVRQTEFQGRGLFTTEAVKVGDLLLCEKAFAYKTEHHSRPRWSSTLHVNTETRTTTRGGQLALTSSVIEKLCKTPSLAAAITDLHSNGFRQVSTGLVDGKPVVDTFQVARIISLNSFGSPTSSRGDHIHDARDASGRPGRLHNCGVWPYASMINHSCMSNAHRAFIGDMMIIRAATDIPANTELTIWYLLPASENQPMDFRHWGFECSCTMCVDIKATEPHVLETRVRQRAQIAMTLEKSSEHSCSRAEVLIDRLTETYTRPLEQVLRLGLWEPLTLIAGVYDSLMQQNEAREAVVQALTAVGFVLEGGVEGPLVVKKWGLAMDNLVVAWIILWKTLLGVAPDSAKLAERYARMAYLICVGEEESFDATYGMNFNVAHEPAEEGQVEGWVV</sequence>
<feature type="repeat" description="TPR" evidence="1">
    <location>
        <begin position="204"/>
        <end position="237"/>
    </location>
</feature>
<dbReference type="AlphaFoldDB" id="A0A9W9XAV8"/>
<keyword evidence="4" id="KW-1185">Reference proteome</keyword>
<dbReference type="PANTHER" id="PTHR47643">
    <property type="entry name" value="TPR DOMAIN PROTEIN (AFU_ORTHOLOGUE AFUA_5G12710)"/>
    <property type="match status" value="1"/>
</dbReference>
<reference evidence="3" key="1">
    <citation type="submission" date="2022-12" db="EMBL/GenBank/DDBJ databases">
        <authorList>
            <person name="Petersen C."/>
        </authorList>
    </citation>
    <scope>NUCLEOTIDE SEQUENCE</scope>
    <source>
        <strain evidence="3">IBT 17660</strain>
    </source>
</reference>
<name>A0A9W9XAV8_9EURO</name>
<accession>A0A9W9XAV8</accession>
<dbReference type="PANTHER" id="PTHR47643:SF2">
    <property type="entry name" value="TPR DOMAIN PROTEIN (AFU_ORTHOLOGUE AFUA_5G12710)"/>
    <property type="match status" value="1"/>
</dbReference>
<organism evidence="3 4">
    <name type="scientific">Penicillium desertorum</name>
    <dbReference type="NCBI Taxonomy" id="1303715"/>
    <lineage>
        <taxon>Eukaryota</taxon>
        <taxon>Fungi</taxon>
        <taxon>Dikarya</taxon>
        <taxon>Ascomycota</taxon>
        <taxon>Pezizomycotina</taxon>
        <taxon>Eurotiomycetes</taxon>
        <taxon>Eurotiomycetidae</taxon>
        <taxon>Eurotiales</taxon>
        <taxon>Aspergillaceae</taxon>
        <taxon>Penicillium</taxon>
    </lineage>
</organism>
<proteinExistence type="predicted"/>
<comment type="caution">
    <text evidence="3">The sequence shown here is derived from an EMBL/GenBank/DDBJ whole genome shotgun (WGS) entry which is preliminary data.</text>
</comment>
<dbReference type="Proteomes" id="UP001147760">
    <property type="component" value="Unassembled WGS sequence"/>
</dbReference>
<dbReference type="SMART" id="SM00028">
    <property type="entry name" value="TPR"/>
    <property type="match status" value="2"/>
</dbReference>